<keyword evidence="4" id="KW-1185">Reference proteome</keyword>
<keyword evidence="2" id="KW-0812">Transmembrane</keyword>
<feature type="compositionally biased region" description="Basic and acidic residues" evidence="1">
    <location>
        <begin position="112"/>
        <end position="125"/>
    </location>
</feature>
<sequence length="290" mass="29209">MSFGQGGPGRGPGGPTGPQGPPSTPDWAALAERSERRRARRRRLLVIGGGALATAVVAAIVATAVVSESGSDSETSDRPSAASSSAVETAPPDPEQPEPTFSSAPPPPPPPDPREILSDPKRDTAPLDAATLFPGDSMTTGGREYAKGATHSTGNCAAGTQGALGAVLTNNGCRELIRVTYRRGGVAATVGVAVFDSARAAAGAKEQAEPNIASLPGAGVPTFCRGVTCHTSANALGRYAYFTISGHTSGKDVTSADTAARQAGRDAADHAFARIVQRGRDQAAASVAGD</sequence>
<evidence type="ECO:0000256" key="1">
    <source>
        <dbReference type="SAM" id="MobiDB-lite"/>
    </source>
</evidence>
<proteinExistence type="predicted"/>
<keyword evidence="2" id="KW-0472">Membrane</keyword>
<evidence type="ECO:0000313" key="4">
    <source>
        <dbReference type="Proteomes" id="UP000473014"/>
    </source>
</evidence>
<feature type="transmembrane region" description="Helical" evidence="2">
    <location>
        <begin position="44"/>
        <end position="66"/>
    </location>
</feature>
<feature type="region of interest" description="Disordered" evidence="1">
    <location>
        <begin position="67"/>
        <end position="153"/>
    </location>
</feature>
<dbReference type="EMBL" id="WIXO01000001">
    <property type="protein sequence ID" value="MTE20582.1"/>
    <property type="molecule type" value="Genomic_DNA"/>
</dbReference>
<evidence type="ECO:0000313" key="3">
    <source>
        <dbReference type="EMBL" id="MTE20582.1"/>
    </source>
</evidence>
<gene>
    <name evidence="3" type="ORF">F0L17_16000</name>
</gene>
<feature type="region of interest" description="Disordered" evidence="1">
    <location>
        <begin position="1"/>
        <end position="37"/>
    </location>
</feature>
<accession>A0A6G2BFA1</accession>
<dbReference type="RefSeq" id="WP_155071613.1">
    <property type="nucleotide sequence ID" value="NZ_WIXO01000001.1"/>
</dbReference>
<name>A0A6G2BFA1_9ACTN</name>
<reference evidence="3 4" key="1">
    <citation type="submission" date="2019-11" db="EMBL/GenBank/DDBJ databases">
        <authorList>
            <person name="Yuan L."/>
        </authorList>
    </citation>
    <scope>NUCLEOTIDE SEQUENCE [LARGE SCALE GENOMIC DNA]</scope>
    <source>
        <strain evidence="3 4">TRM43335</strain>
    </source>
</reference>
<dbReference type="OrthoDB" id="3874183at2"/>
<dbReference type="AlphaFoldDB" id="A0A6G2BFA1"/>
<comment type="caution">
    <text evidence="3">The sequence shown here is derived from an EMBL/GenBank/DDBJ whole genome shotgun (WGS) entry which is preliminary data.</text>
</comment>
<feature type="compositionally biased region" description="Gly residues" evidence="1">
    <location>
        <begin position="1"/>
        <end position="17"/>
    </location>
</feature>
<dbReference type="Proteomes" id="UP000473014">
    <property type="component" value="Unassembled WGS sequence"/>
</dbReference>
<organism evidence="3 4">
    <name type="scientific">Streptomyces taklimakanensis</name>
    <dbReference type="NCBI Taxonomy" id="2569853"/>
    <lineage>
        <taxon>Bacteria</taxon>
        <taxon>Bacillati</taxon>
        <taxon>Actinomycetota</taxon>
        <taxon>Actinomycetes</taxon>
        <taxon>Kitasatosporales</taxon>
        <taxon>Streptomycetaceae</taxon>
        <taxon>Streptomyces</taxon>
    </lineage>
</organism>
<keyword evidence="2" id="KW-1133">Transmembrane helix</keyword>
<evidence type="ECO:0000256" key="2">
    <source>
        <dbReference type="SAM" id="Phobius"/>
    </source>
</evidence>
<protein>
    <submittedName>
        <fullName evidence="3">Uncharacterized protein</fullName>
    </submittedName>
</protein>